<protein>
    <recommendedName>
        <fullName evidence="3">NGG1p interacting factor NIF3</fullName>
    </recommendedName>
</protein>
<accession>A0A1N7E4B5</accession>
<keyword evidence="2" id="KW-1185">Reference proteome</keyword>
<proteinExistence type="predicted"/>
<dbReference type="PANTHER" id="PTHR41774">
    <property type="match status" value="1"/>
</dbReference>
<evidence type="ECO:0000313" key="2">
    <source>
        <dbReference type="Proteomes" id="UP000187495"/>
    </source>
</evidence>
<organism evidence="1 2">
    <name type="scientific">Moraxella cuniculi DSM 21768</name>
    <dbReference type="NCBI Taxonomy" id="1122245"/>
    <lineage>
        <taxon>Bacteria</taxon>
        <taxon>Pseudomonadati</taxon>
        <taxon>Pseudomonadota</taxon>
        <taxon>Gammaproteobacteria</taxon>
        <taxon>Moraxellales</taxon>
        <taxon>Moraxellaceae</taxon>
        <taxon>Moraxella</taxon>
    </lineage>
</organism>
<dbReference type="PANTHER" id="PTHR41774:SF1">
    <property type="entry name" value="NGG1P INTERACTING FACTOR NIF3"/>
    <property type="match status" value="1"/>
</dbReference>
<dbReference type="Proteomes" id="UP000187495">
    <property type="component" value="Unassembled WGS sequence"/>
</dbReference>
<dbReference type="FunFam" id="3.30.70.120:FF:000006">
    <property type="entry name" value="GTP cyclohydrolase 1 type 2 homolog"/>
    <property type="match status" value="1"/>
</dbReference>
<dbReference type="Gene3D" id="3.30.70.120">
    <property type="match status" value="1"/>
</dbReference>
<sequence>MYFQMYKIVAYIPENALESVKNAMFEAGAGHFGNYECCSWQTLGVGQFRPLAGANPTIGTVGEITQVSEWKVEMIVAENKLCDVVAAYKQAHPYEVPAYEVYQTVDVEDY</sequence>
<dbReference type="SUPFAM" id="SSF102705">
    <property type="entry name" value="NIF3 (NGG1p interacting factor 3)-like"/>
    <property type="match status" value="1"/>
</dbReference>
<name>A0A1N7E4B5_9GAMM</name>
<gene>
    <name evidence="1" type="ORF">SAMN02745664_10371</name>
</gene>
<reference evidence="2" key="1">
    <citation type="submission" date="2017-01" db="EMBL/GenBank/DDBJ databases">
        <authorList>
            <person name="Varghese N."/>
            <person name="Submissions S."/>
        </authorList>
    </citation>
    <scope>NUCLEOTIDE SEQUENCE [LARGE SCALE GENOMIC DNA]</scope>
    <source>
        <strain evidence="2">DSM 21768</strain>
    </source>
</reference>
<dbReference type="EMBL" id="FTNU01000003">
    <property type="protein sequence ID" value="SIR82939.1"/>
    <property type="molecule type" value="Genomic_DNA"/>
</dbReference>
<dbReference type="STRING" id="34061.B0189_09865"/>
<evidence type="ECO:0008006" key="3">
    <source>
        <dbReference type="Google" id="ProtNLM"/>
    </source>
</evidence>
<evidence type="ECO:0000313" key="1">
    <source>
        <dbReference type="EMBL" id="SIR82939.1"/>
    </source>
</evidence>
<dbReference type="InterPro" id="IPR015867">
    <property type="entry name" value="N-reg_PII/ATP_PRibTrfase_C"/>
</dbReference>
<dbReference type="AlphaFoldDB" id="A0A1N7E4B5"/>
<dbReference type="InterPro" id="IPR036069">
    <property type="entry name" value="DUF34/NIF3_sf"/>
</dbReference>